<keyword evidence="2" id="KW-1185">Reference proteome</keyword>
<accession>A0ACC2BSQ3</accession>
<dbReference type="EMBL" id="CM055104">
    <property type="protein sequence ID" value="KAJ7532673.1"/>
    <property type="molecule type" value="Genomic_DNA"/>
</dbReference>
<protein>
    <submittedName>
        <fullName evidence="1">Uncharacterized protein</fullName>
    </submittedName>
</protein>
<dbReference type="Proteomes" id="UP001162992">
    <property type="component" value="Chromosome 13"/>
</dbReference>
<evidence type="ECO:0000313" key="2">
    <source>
        <dbReference type="Proteomes" id="UP001162992"/>
    </source>
</evidence>
<comment type="caution">
    <text evidence="1">The sequence shown here is derived from an EMBL/GenBank/DDBJ whole genome shotgun (WGS) entry which is preliminary data.</text>
</comment>
<sequence length="1081" mass="119256">MEVMASEAEAEVETLVEADAEIGAGAEAEAEVETLVEADAEIGAGAEAEAEAETLVVSGCENVEGRSVSKMGWEAAQAWLMAIPRRRNVTRHEIDEWLQQNKSSLSNEVASVPRLHMYRYMEAQHKLIRRADQANDAQPPQLLEPPLRRFKRSDKWKPVWLWLEKLDQDKVVRANDISRWLLANPDLTAELRATHSRDHLLRYIQKCHHIVLKKKKKLGYTKKEKAEKGSQRQSTYLSEQVVSKESLKNNPRSSTSTRDSQARNAIHMEGGWLRAMPEQGDRESQMQDLKEQKARSAFLYTSQDEVQNLRGIPPSMMKTGELHPLNVSTTMMSWPSSSLGIKVDQQSESGIEVRPGISQPNQPLMPAQEGMLECSGAERKPGCSGAEPMSEKDLAIKKYELLSDLQTLLEDLLRKSYGRQIQYTPIDIAHAQEEQLIFSSIENSTRHLSVNSRRVRSRRRRSHSSSLAVDAHHVVSPGLDPKRRRIEKGVSEKSIYSWTFQEALEGSGANIITSYNFAKRRRAARATTTISATRFAIPSEIATSQNSEEPMISETTINVAKCMQEREVGGALGSVACRFKNVGSHNRNWASVLRGWDSLDRHFPGPAVTLEQKAYSSWAPSWCAYTSNVAIVQPSGRMDQGIQKVLDVRFHPGGLPQLVCSCNAAPNELLLYSLVNGRARELSGHNCQIQAVEYAVGGSLIVSCASNLVWDSSTAACLHTLGSEHPEDNVLGHRKKISALAVNPSQSCLVATSGGKGDAQLLLWNVLTGALISNLNSSLREREPNVPPMDAIDFCSNHQNLLICGSDAANGGPAVVQLWDVDALKDCTTFAANESYITCLKTDRAGHMLLTGSGDGSIGLFDIRTCGAITRLPLGLNCEVTSVSFSSCGTYFQGSSTANKTMVWDTRMMSMEPGTTSLEHPPQLAKSDSRSTRALHCLSHGKPMPTAENACQLPGFVDEGDQGVNDARWFQNSPILVTASGNGSIAMWDMSLAQPCIRHMKSHSRCINSVAVAPDDLYICSGGDDQKVVCIYFYFLSHWLWEVTYLGSLKHDPFIRLQSVLDVIFLSCFPIHSQISGMLPA</sequence>
<evidence type="ECO:0000313" key="1">
    <source>
        <dbReference type="EMBL" id="KAJ7532673.1"/>
    </source>
</evidence>
<gene>
    <name evidence="1" type="ORF">O6H91_13G014300</name>
</gene>
<name>A0ACC2BSQ3_DIPCM</name>
<proteinExistence type="predicted"/>
<reference evidence="2" key="1">
    <citation type="journal article" date="2024" name="Proc. Natl. Acad. Sci. U.S.A.">
        <title>Extraordinary preservation of gene collinearity over three hundred million years revealed in homosporous lycophytes.</title>
        <authorList>
            <person name="Li C."/>
            <person name="Wickell D."/>
            <person name="Kuo L.Y."/>
            <person name="Chen X."/>
            <person name="Nie B."/>
            <person name="Liao X."/>
            <person name="Peng D."/>
            <person name="Ji J."/>
            <person name="Jenkins J."/>
            <person name="Williams M."/>
            <person name="Shu S."/>
            <person name="Plott C."/>
            <person name="Barry K."/>
            <person name="Rajasekar S."/>
            <person name="Grimwood J."/>
            <person name="Han X."/>
            <person name="Sun S."/>
            <person name="Hou Z."/>
            <person name="He W."/>
            <person name="Dai G."/>
            <person name="Sun C."/>
            <person name="Schmutz J."/>
            <person name="Leebens-Mack J.H."/>
            <person name="Li F.W."/>
            <person name="Wang L."/>
        </authorList>
    </citation>
    <scope>NUCLEOTIDE SEQUENCE [LARGE SCALE GENOMIC DNA]</scope>
    <source>
        <strain evidence="2">cv. PW_Plant_1</strain>
    </source>
</reference>
<organism evidence="1 2">
    <name type="scientific">Diphasiastrum complanatum</name>
    <name type="common">Issler's clubmoss</name>
    <name type="synonym">Lycopodium complanatum</name>
    <dbReference type="NCBI Taxonomy" id="34168"/>
    <lineage>
        <taxon>Eukaryota</taxon>
        <taxon>Viridiplantae</taxon>
        <taxon>Streptophyta</taxon>
        <taxon>Embryophyta</taxon>
        <taxon>Tracheophyta</taxon>
        <taxon>Lycopodiopsida</taxon>
        <taxon>Lycopodiales</taxon>
        <taxon>Lycopodiaceae</taxon>
        <taxon>Lycopodioideae</taxon>
        <taxon>Diphasiastrum</taxon>
    </lineage>
</organism>